<dbReference type="AlphaFoldDB" id="A0AA96WHJ3"/>
<protein>
    <submittedName>
        <fullName evidence="1">DUF1822 family protein</fullName>
    </submittedName>
</protein>
<accession>A0AA96WHJ3</accession>
<sequence length="465" mass="53100">MTDDSIHTAEFDLFQALPMQTVPIEPEQIEQAIVASDRVVTESRQWKTYLNALALYGFQQWLNQQANELSIDHQQSSIWQPVYANVIEAVCNVRVGHFKLCLVTTRELEATIQLPRAVMDLPEFTAHFYVAVRILEEQEQAQIWGYLRYDQWIQYQRTQPLMASPSWTYAIPLDWFDRDLTRLLLHLRCLEPTAVPLSEPPPRLEQITDEKDTIMRQLAQHPTETLWQRLTWEQGVVVLTNPALLEWYYQLQTNSLASSADTLVHSPASQPNLPQSLIQSTVDMAVNTAVNVGSWLQNELDDIAQQLHWVLLPPFAAVRSNEYAAVLFPMVDASTMQEIDLICKQLARDGVKIPAGARCAYNNFNLAEIPLRLYAVTWSEAEEWTLLLILKLQSAHQPERAIKLCVNDQNEVLVEAILDPKSGNNSLYTRVVGEKDEQFQVILALENAMLTLPPFRFHLSESAGN</sequence>
<proteinExistence type="predicted"/>
<reference evidence="1" key="1">
    <citation type="submission" date="2020-05" db="EMBL/GenBank/DDBJ databases">
        <authorList>
            <person name="Zhu T."/>
            <person name="Keshari N."/>
            <person name="Lu X."/>
        </authorList>
    </citation>
    <scope>NUCLEOTIDE SEQUENCE</scope>
    <source>
        <strain evidence="1">NK1-12</strain>
    </source>
</reference>
<evidence type="ECO:0000313" key="1">
    <source>
        <dbReference type="EMBL" id="WNZ24755.1"/>
    </source>
</evidence>
<name>A0AA96WHJ3_9CYAN</name>
<dbReference type="EMBL" id="CP053586">
    <property type="protein sequence ID" value="WNZ24755.1"/>
    <property type="molecule type" value="Genomic_DNA"/>
</dbReference>
<gene>
    <name evidence="1" type="ORF">HJG54_19180</name>
</gene>
<organism evidence="1">
    <name type="scientific">Leptolyngbya sp. NK1-12</name>
    <dbReference type="NCBI Taxonomy" id="2547451"/>
    <lineage>
        <taxon>Bacteria</taxon>
        <taxon>Bacillati</taxon>
        <taxon>Cyanobacteriota</taxon>
        <taxon>Cyanophyceae</taxon>
        <taxon>Leptolyngbyales</taxon>
        <taxon>Leptolyngbyaceae</taxon>
        <taxon>Leptolyngbya group</taxon>
        <taxon>Leptolyngbya</taxon>
    </lineage>
</organism>
<dbReference type="InterPro" id="IPR014951">
    <property type="entry name" value="DUF1822"/>
</dbReference>
<dbReference type="RefSeq" id="WP_316430720.1">
    <property type="nucleotide sequence ID" value="NZ_CP053586.1"/>
</dbReference>
<dbReference type="Pfam" id="PF08852">
    <property type="entry name" value="DUF1822"/>
    <property type="match status" value="1"/>
</dbReference>